<evidence type="ECO:0000313" key="2">
    <source>
        <dbReference type="EMBL" id="MWG35541.1"/>
    </source>
</evidence>
<dbReference type="OrthoDB" id="284647at2157"/>
<feature type="compositionally biased region" description="Basic and acidic residues" evidence="1">
    <location>
        <begin position="150"/>
        <end position="162"/>
    </location>
</feature>
<dbReference type="AlphaFoldDB" id="A0A6B0GNL3"/>
<sequence length="175" mass="20154">MEKTPLGTAVGVDDPYDYVERCDHVTDDGKCRYAFEHADSNSKFFRALRDHDYVCPVVADDGPDWGWADCPQFRCTNRSRECVRCGLEEVRMAHDGDRPLLEEHHLSYRGDEDGEVTHEITVFLCRWCHAKVHDSFARIDDDATPTPEALADREARRSRELDELGFESAADRFRD</sequence>
<organism evidence="2 3">
    <name type="scientific">Halomarina oriensis</name>
    <dbReference type="NCBI Taxonomy" id="671145"/>
    <lineage>
        <taxon>Archaea</taxon>
        <taxon>Methanobacteriati</taxon>
        <taxon>Methanobacteriota</taxon>
        <taxon>Stenosarchaea group</taxon>
        <taxon>Halobacteria</taxon>
        <taxon>Halobacteriales</taxon>
        <taxon>Natronomonadaceae</taxon>
        <taxon>Halomarina</taxon>
    </lineage>
</organism>
<dbReference type="EMBL" id="WSZK01000023">
    <property type="protein sequence ID" value="MWG35541.1"/>
    <property type="molecule type" value="Genomic_DNA"/>
</dbReference>
<proteinExistence type="predicted"/>
<comment type="caution">
    <text evidence="2">The sequence shown here is derived from an EMBL/GenBank/DDBJ whole genome shotgun (WGS) entry which is preliminary data.</text>
</comment>
<feature type="region of interest" description="Disordered" evidence="1">
    <location>
        <begin position="141"/>
        <end position="175"/>
    </location>
</feature>
<dbReference type="Pfam" id="PF23382">
    <property type="entry name" value="DUF7097"/>
    <property type="match status" value="1"/>
</dbReference>
<evidence type="ECO:0000313" key="3">
    <source>
        <dbReference type="Proteomes" id="UP000451471"/>
    </source>
</evidence>
<dbReference type="InterPro" id="IPR055523">
    <property type="entry name" value="DUF7097"/>
</dbReference>
<reference evidence="2 3" key="1">
    <citation type="submission" date="2019-12" db="EMBL/GenBank/DDBJ databases">
        <title>Halocatena pleomorpha gen. nov. sp. nov., an extremely halophilic archaeon of family Halobacteriaceae isolated from saltpan soil.</title>
        <authorList>
            <person name="Pal Y."/>
            <person name="Verma A."/>
            <person name="Krishnamurthi S."/>
            <person name="Kumar P."/>
        </authorList>
    </citation>
    <scope>NUCLEOTIDE SEQUENCE [LARGE SCALE GENOMIC DNA]</scope>
    <source>
        <strain evidence="2 3">JCM 16495</strain>
    </source>
</reference>
<dbReference type="RefSeq" id="WP_158205207.1">
    <property type="nucleotide sequence ID" value="NZ_WSZK01000023.1"/>
</dbReference>
<name>A0A6B0GNL3_9EURY</name>
<gene>
    <name evidence="2" type="ORF">GQS65_13775</name>
</gene>
<evidence type="ECO:0000256" key="1">
    <source>
        <dbReference type="SAM" id="MobiDB-lite"/>
    </source>
</evidence>
<accession>A0A6B0GNL3</accession>
<protein>
    <submittedName>
        <fullName evidence="2">Uncharacterized protein</fullName>
    </submittedName>
</protein>
<keyword evidence="3" id="KW-1185">Reference proteome</keyword>
<dbReference type="Proteomes" id="UP000451471">
    <property type="component" value="Unassembled WGS sequence"/>
</dbReference>